<accession>A0A699I0E1</accession>
<organism evidence="1">
    <name type="scientific">Tanacetum cinerariifolium</name>
    <name type="common">Dalmatian daisy</name>
    <name type="synonym">Chrysanthemum cinerariifolium</name>
    <dbReference type="NCBI Taxonomy" id="118510"/>
    <lineage>
        <taxon>Eukaryota</taxon>
        <taxon>Viridiplantae</taxon>
        <taxon>Streptophyta</taxon>
        <taxon>Embryophyta</taxon>
        <taxon>Tracheophyta</taxon>
        <taxon>Spermatophyta</taxon>
        <taxon>Magnoliopsida</taxon>
        <taxon>eudicotyledons</taxon>
        <taxon>Gunneridae</taxon>
        <taxon>Pentapetalae</taxon>
        <taxon>asterids</taxon>
        <taxon>campanulids</taxon>
        <taxon>Asterales</taxon>
        <taxon>Asteraceae</taxon>
        <taxon>Asteroideae</taxon>
        <taxon>Anthemideae</taxon>
        <taxon>Anthemidinae</taxon>
        <taxon>Tanacetum</taxon>
    </lineage>
</organism>
<dbReference type="EMBL" id="BKCJ010230703">
    <property type="protein sequence ID" value="GEZ00119.1"/>
    <property type="molecule type" value="Genomic_DNA"/>
</dbReference>
<reference evidence="1" key="1">
    <citation type="journal article" date="2019" name="Sci. Rep.">
        <title>Draft genome of Tanacetum cinerariifolium, the natural source of mosquito coil.</title>
        <authorList>
            <person name="Yamashiro T."/>
            <person name="Shiraishi A."/>
            <person name="Satake H."/>
            <person name="Nakayama K."/>
        </authorList>
    </citation>
    <scope>NUCLEOTIDE SEQUENCE</scope>
</reference>
<evidence type="ECO:0008006" key="2">
    <source>
        <dbReference type="Google" id="ProtNLM"/>
    </source>
</evidence>
<proteinExistence type="predicted"/>
<protein>
    <recommendedName>
        <fullName evidence="2">Reverse transcriptase domain-containing protein</fullName>
    </recommendedName>
</protein>
<evidence type="ECO:0000313" key="1">
    <source>
        <dbReference type="EMBL" id="GEZ00119.1"/>
    </source>
</evidence>
<dbReference type="AlphaFoldDB" id="A0A699I0E1"/>
<feature type="non-terminal residue" evidence="1">
    <location>
        <position position="1"/>
    </location>
</feature>
<sequence>QEPILFNQDPGENSLQSPPHIDHHCCYGCGDSLDGIFCRRCTCESCGNGAHIGYNYPPKVPIISNPKPCHNQNVDEFPQTLPSFHLTCYSGDENSFAYDPTSNFVDDSPNKITIYYDDDDDEESSTPLKDIIISELPPCIAIILVLSTEEPKDSLIMRDEHLDTILEKESDEFIKSSVENLVPNPNESEDLSSIRSECDVPLCDDFTTFSNLLFDADDNFSSSDDNSFSDEDVPKEIYSNPLFDEEIISIKIDPYHFNAESDIIESLLNQDSSIISSSKIDSLLDEFAGELIFLKSIPPGIDEADCDPEEEIRLIEEFLYDNSSHRLPEEFNSENSDAIDLSLTPDDSMLSGIENDDYDSERDILFLEELLSNDSLSLPENESFYFDVPSSPLPPAKPPDDDEIEPDTRILTLKVMGDIFEHYVLMPRLLPTQPTFALNEEKYPHILSHRGYKAFQLSSESPMMIYGGDNPTLDVSFFHFYPP</sequence>
<name>A0A699I0E1_TANCI</name>
<comment type="caution">
    <text evidence="1">The sequence shown here is derived from an EMBL/GenBank/DDBJ whole genome shotgun (WGS) entry which is preliminary data.</text>
</comment>
<gene>
    <name evidence="1" type="ORF">Tci_472092</name>
</gene>